<evidence type="ECO:0000256" key="1">
    <source>
        <dbReference type="SAM" id="MobiDB-lite"/>
    </source>
</evidence>
<organism evidence="2 3">
    <name type="scientific">Pleurodeles waltl</name>
    <name type="common">Iberian ribbed newt</name>
    <dbReference type="NCBI Taxonomy" id="8319"/>
    <lineage>
        <taxon>Eukaryota</taxon>
        <taxon>Metazoa</taxon>
        <taxon>Chordata</taxon>
        <taxon>Craniata</taxon>
        <taxon>Vertebrata</taxon>
        <taxon>Euteleostomi</taxon>
        <taxon>Amphibia</taxon>
        <taxon>Batrachia</taxon>
        <taxon>Caudata</taxon>
        <taxon>Salamandroidea</taxon>
        <taxon>Salamandridae</taxon>
        <taxon>Pleurodelinae</taxon>
        <taxon>Pleurodeles</taxon>
    </lineage>
</organism>
<sequence>MKPSRARGQKAPEGGSLNITRYPQKKSKGKKSGSGSNKTLTALGGGVYRETQKLINQKGVDPTKDNNRKQPTHKDIKEHVEGDTVIRTPSSRSPVFSLFKRGSALMQDITDCSPGPKEGTIGNCVKGTVEEGHNISKAQCINTPYEVQGRAAQTPVQAHAQVL</sequence>
<accession>A0AAV7R1J2</accession>
<dbReference type="EMBL" id="JANPWB010000010">
    <property type="protein sequence ID" value="KAJ1145547.1"/>
    <property type="molecule type" value="Genomic_DNA"/>
</dbReference>
<reference evidence="2" key="1">
    <citation type="journal article" date="2022" name="bioRxiv">
        <title>Sequencing and chromosome-scale assembly of the giantPleurodeles waltlgenome.</title>
        <authorList>
            <person name="Brown T."/>
            <person name="Elewa A."/>
            <person name="Iarovenko S."/>
            <person name="Subramanian E."/>
            <person name="Araus A.J."/>
            <person name="Petzold A."/>
            <person name="Susuki M."/>
            <person name="Suzuki K.-i.T."/>
            <person name="Hayashi T."/>
            <person name="Toyoda A."/>
            <person name="Oliveira C."/>
            <person name="Osipova E."/>
            <person name="Leigh N.D."/>
            <person name="Simon A."/>
            <person name="Yun M.H."/>
        </authorList>
    </citation>
    <scope>NUCLEOTIDE SEQUENCE</scope>
    <source>
        <strain evidence="2">20211129_DDA</strain>
        <tissue evidence="2">Liver</tissue>
    </source>
</reference>
<name>A0AAV7R1J2_PLEWA</name>
<comment type="caution">
    <text evidence="2">The sequence shown here is derived from an EMBL/GenBank/DDBJ whole genome shotgun (WGS) entry which is preliminary data.</text>
</comment>
<evidence type="ECO:0000313" key="3">
    <source>
        <dbReference type="Proteomes" id="UP001066276"/>
    </source>
</evidence>
<gene>
    <name evidence="2" type="ORF">NDU88_011833</name>
</gene>
<proteinExistence type="predicted"/>
<feature type="compositionally biased region" description="Basic and acidic residues" evidence="1">
    <location>
        <begin position="61"/>
        <end position="84"/>
    </location>
</feature>
<dbReference type="Proteomes" id="UP001066276">
    <property type="component" value="Chromosome 6"/>
</dbReference>
<keyword evidence="3" id="KW-1185">Reference proteome</keyword>
<protein>
    <submittedName>
        <fullName evidence="2">Uncharacterized protein</fullName>
    </submittedName>
</protein>
<feature type="region of interest" description="Disordered" evidence="1">
    <location>
        <begin position="1"/>
        <end position="90"/>
    </location>
</feature>
<dbReference type="AlphaFoldDB" id="A0AAV7R1J2"/>
<evidence type="ECO:0000313" key="2">
    <source>
        <dbReference type="EMBL" id="KAJ1145547.1"/>
    </source>
</evidence>